<dbReference type="Pfam" id="PF13561">
    <property type="entry name" value="adh_short_C2"/>
    <property type="match status" value="1"/>
</dbReference>
<dbReference type="AlphaFoldDB" id="A0A5N5D4W3"/>
<sequence length="294" mass="30276">MTVSSQTQPLTLAGKVAIVTGGSRGIGAGIAIELAKRGANVIRATAKSTTLHQATNTTEQVAITYVSPSSEKLADDVISTISEFSSNGPSSTRPRAIKIQADTCDLSSPAKIVAATTAAFGPTIDILVNNAGAEIVGTLRDTTPEVFAHAFDTNVRGLVFTTQAVLPHLPSGGGGRIISIGSVLGRVGIAAGSIYCATKAAMEGLTRGWAHELGPEGHTVNVVAPGYTMTDMIDRIVVDGIPREAVEAQKGLTPMEHRFATAEDIALVVAMLAEPSGRWVTGQTIQASGGLFMG</sequence>
<gene>
    <name evidence="4" type="primary">OXI1_0</name>
    <name evidence="4" type="ORF">DBV05_g8540</name>
</gene>
<dbReference type="Gene3D" id="3.40.50.720">
    <property type="entry name" value="NAD(P)-binding Rossmann-like Domain"/>
    <property type="match status" value="1"/>
</dbReference>
<proteinExistence type="inferred from homology"/>
<accession>A0A5N5D4W3</accession>
<dbReference type="PROSITE" id="PS00061">
    <property type="entry name" value="ADH_SHORT"/>
    <property type="match status" value="1"/>
</dbReference>
<dbReference type="GO" id="GO:0016616">
    <property type="term" value="F:oxidoreductase activity, acting on the CH-OH group of donors, NAD or NADP as acceptor"/>
    <property type="evidence" value="ECO:0007669"/>
    <property type="project" value="TreeGrafter"/>
</dbReference>
<dbReference type="PRINTS" id="PR00080">
    <property type="entry name" value="SDRFAMILY"/>
</dbReference>
<dbReference type="GO" id="GO:0006633">
    <property type="term" value="P:fatty acid biosynthetic process"/>
    <property type="evidence" value="ECO:0007669"/>
    <property type="project" value="TreeGrafter"/>
</dbReference>
<dbReference type="InterPro" id="IPR002347">
    <property type="entry name" value="SDR_fam"/>
</dbReference>
<dbReference type="EMBL" id="VCHE01000071">
    <property type="protein sequence ID" value="KAB2572788.1"/>
    <property type="molecule type" value="Genomic_DNA"/>
</dbReference>
<organism evidence="4 5">
    <name type="scientific">Lasiodiplodia theobromae</name>
    <dbReference type="NCBI Taxonomy" id="45133"/>
    <lineage>
        <taxon>Eukaryota</taxon>
        <taxon>Fungi</taxon>
        <taxon>Dikarya</taxon>
        <taxon>Ascomycota</taxon>
        <taxon>Pezizomycotina</taxon>
        <taxon>Dothideomycetes</taxon>
        <taxon>Dothideomycetes incertae sedis</taxon>
        <taxon>Botryosphaeriales</taxon>
        <taxon>Botryosphaeriaceae</taxon>
        <taxon>Lasiodiplodia</taxon>
    </lineage>
</organism>
<dbReference type="GO" id="GO:0048038">
    <property type="term" value="F:quinone binding"/>
    <property type="evidence" value="ECO:0007669"/>
    <property type="project" value="TreeGrafter"/>
</dbReference>
<dbReference type="InterPro" id="IPR020904">
    <property type="entry name" value="Sc_DH/Rdtase_CS"/>
</dbReference>
<evidence type="ECO:0000256" key="1">
    <source>
        <dbReference type="ARBA" id="ARBA00006484"/>
    </source>
</evidence>
<dbReference type="FunFam" id="3.40.50.720:FF:000084">
    <property type="entry name" value="Short-chain dehydrogenase reductase"/>
    <property type="match status" value="1"/>
</dbReference>
<keyword evidence="5" id="KW-1185">Reference proteome</keyword>
<dbReference type="SUPFAM" id="SSF51735">
    <property type="entry name" value="NAD(P)-binding Rossmann-fold domains"/>
    <property type="match status" value="1"/>
</dbReference>
<dbReference type="OrthoDB" id="47007at2759"/>
<comment type="similarity">
    <text evidence="1 3">Belongs to the short-chain dehydrogenases/reductases (SDR) family.</text>
</comment>
<dbReference type="PANTHER" id="PTHR42760">
    <property type="entry name" value="SHORT-CHAIN DEHYDROGENASES/REDUCTASES FAMILY MEMBER"/>
    <property type="match status" value="1"/>
</dbReference>
<evidence type="ECO:0000256" key="2">
    <source>
        <dbReference type="ARBA" id="ARBA00022857"/>
    </source>
</evidence>
<evidence type="ECO:0000256" key="3">
    <source>
        <dbReference type="RuleBase" id="RU000363"/>
    </source>
</evidence>
<dbReference type="Pfam" id="PF00106">
    <property type="entry name" value="adh_short"/>
    <property type="match status" value="1"/>
</dbReference>
<evidence type="ECO:0000313" key="4">
    <source>
        <dbReference type="EMBL" id="KAB2572788.1"/>
    </source>
</evidence>
<keyword evidence="2" id="KW-0521">NADP</keyword>
<dbReference type="InterPro" id="IPR036291">
    <property type="entry name" value="NAD(P)-bd_dom_sf"/>
</dbReference>
<name>A0A5N5D4W3_9PEZI</name>
<dbReference type="PRINTS" id="PR00081">
    <property type="entry name" value="GDHRDH"/>
</dbReference>
<reference evidence="4 5" key="1">
    <citation type="journal article" date="2019" name="Sci. Rep.">
        <title>A multi-omics analysis of the grapevine pathogen Lasiodiplodia theobromae reveals that temperature affects the expression of virulence- and pathogenicity-related genes.</title>
        <authorList>
            <person name="Felix C."/>
            <person name="Meneses R."/>
            <person name="Goncalves M.F.M."/>
            <person name="Tilleman L."/>
            <person name="Duarte A.S."/>
            <person name="Jorrin-Novo J.V."/>
            <person name="Van de Peer Y."/>
            <person name="Deforce D."/>
            <person name="Van Nieuwerburgh F."/>
            <person name="Esteves A.C."/>
            <person name="Alves A."/>
        </authorList>
    </citation>
    <scope>NUCLEOTIDE SEQUENCE [LARGE SCALE GENOMIC DNA]</scope>
    <source>
        <strain evidence="4 5">LA-SOL3</strain>
    </source>
</reference>
<comment type="caution">
    <text evidence="4">The sequence shown here is derived from an EMBL/GenBank/DDBJ whole genome shotgun (WGS) entry which is preliminary data.</text>
</comment>
<protein>
    <submittedName>
        <fullName evidence="4">Dehydrogenase OXI1</fullName>
    </submittedName>
</protein>
<dbReference type="PANTHER" id="PTHR42760:SF76">
    <property type="entry name" value="CHAIN OXIDOREDUCTASE_DEHYDROGENASE, PUTATIVE-RELATED"/>
    <property type="match status" value="1"/>
</dbReference>
<dbReference type="Proteomes" id="UP000325902">
    <property type="component" value="Unassembled WGS sequence"/>
</dbReference>
<evidence type="ECO:0000313" key="5">
    <source>
        <dbReference type="Proteomes" id="UP000325902"/>
    </source>
</evidence>